<feature type="region of interest" description="Disordered" evidence="1">
    <location>
        <begin position="319"/>
        <end position="338"/>
    </location>
</feature>
<sequence length="492" mass="48048">MDSPTQYPSPQTLVALIEQSQQMLSQVRQQASSLAAASSPQGELVDAVERFGRVHDNVSAMRRQVVDSRKRVLDDPVFALQQEIEQLQHTTAQKHTAINTYTHFLTTWQQTLHKISSTTNAALARSYRDDTLLPPAPGLDDDDFSALYAPLDDVVDNPFVVGGSDSAALLLPLASPLDGTSGAGAAGAGKMMMLPVTTTTTTLAAATLTTTTTAPAATAAAVGGGGGFADTVLDAGFGADVGGFGASAHDFLGSGMDTFTSGSGMMAGGGGGGGGIGVAGVGVGVGMQNPQLQLQMSVSSSQTTQGLYELFGGGGGGGGGAGVDDGGGGGGGGGSDSQFSTASMMMDDSGAGGLSNPFAGIGGNGASAIGGGASSSLGTRGVPIADVSLDAAAAMDGLFADALNAGGLWCGGGDDASGASGGISTLLPISGGVLPLTTAFAAGGAAPPSSMATMTPATTQPLDPAAAAAATDAAAVDLGDGFFDEFMVDDES</sequence>
<dbReference type="AlphaFoldDB" id="A0AAD5XQH6"/>
<evidence type="ECO:0000313" key="3">
    <source>
        <dbReference type="Proteomes" id="UP001212152"/>
    </source>
</evidence>
<protein>
    <submittedName>
        <fullName evidence="2">Uncharacterized protein</fullName>
    </submittedName>
</protein>
<organism evidence="2 3">
    <name type="scientific">Geranomyces variabilis</name>
    <dbReference type="NCBI Taxonomy" id="109894"/>
    <lineage>
        <taxon>Eukaryota</taxon>
        <taxon>Fungi</taxon>
        <taxon>Fungi incertae sedis</taxon>
        <taxon>Chytridiomycota</taxon>
        <taxon>Chytridiomycota incertae sedis</taxon>
        <taxon>Chytridiomycetes</taxon>
        <taxon>Spizellomycetales</taxon>
        <taxon>Powellomycetaceae</taxon>
        <taxon>Geranomyces</taxon>
    </lineage>
</organism>
<feature type="compositionally biased region" description="Gly residues" evidence="1">
    <location>
        <begin position="319"/>
        <end position="335"/>
    </location>
</feature>
<keyword evidence="3" id="KW-1185">Reference proteome</keyword>
<name>A0AAD5XQH6_9FUNG</name>
<reference evidence="2" key="1">
    <citation type="submission" date="2020-05" db="EMBL/GenBank/DDBJ databases">
        <title>Phylogenomic resolution of chytrid fungi.</title>
        <authorList>
            <person name="Stajich J.E."/>
            <person name="Amses K."/>
            <person name="Simmons R."/>
            <person name="Seto K."/>
            <person name="Myers J."/>
            <person name="Bonds A."/>
            <person name="Quandt C.A."/>
            <person name="Barry K."/>
            <person name="Liu P."/>
            <person name="Grigoriev I."/>
            <person name="Longcore J.E."/>
            <person name="James T.Y."/>
        </authorList>
    </citation>
    <scope>NUCLEOTIDE SEQUENCE</scope>
    <source>
        <strain evidence="2">JEL0379</strain>
    </source>
</reference>
<proteinExistence type="predicted"/>
<accession>A0AAD5XQH6</accession>
<evidence type="ECO:0000313" key="2">
    <source>
        <dbReference type="EMBL" id="KAJ3177153.1"/>
    </source>
</evidence>
<comment type="caution">
    <text evidence="2">The sequence shown here is derived from an EMBL/GenBank/DDBJ whole genome shotgun (WGS) entry which is preliminary data.</text>
</comment>
<gene>
    <name evidence="2" type="ORF">HDU87_004645</name>
</gene>
<dbReference type="EMBL" id="JADGJQ010000035">
    <property type="protein sequence ID" value="KAJ3177153.1"/>
    <property type="molecule type" value="Genomic_DNA"/>
</dbReference>
<dbReference type="Proteomes" id="UP001212152">
    <property type="component" value="Unassembled WGS sequence"/>
</dbReference>
<evidence type="ECO:0000256" key="1">
    <source>
        <dbReference type="SAM" id="MobiDB-lite"/>
    </source>
</evidence>